<feature type="compositionally biased region" description="Low complexity" evidence="1">
    <location>
        <begin position="713"/>
        <end position="736"/>
    </location>
</feature>
<evidence type="ECO:0000256" key="1">
    <source>
        <dbReference type="SAM" id="MobiDB-lite"/>
    </source>
</evidence>
<protein>
    <submittedName>
        <fullName evidence="3">Uncharacterized protein</fullName>
    </submittedName>
</protein>
<dbReference type="Proteomes" id="UP000747399">
    <property type="component" value="Unassembled WGS sequence"/>
</dbReference>
<keyword evidence="2" id="KW-0472">Membrane</keyword>
<dbReference type="AlphaFoldDB" id="A0A8J4BNY1"/>
<feature type="transmembrane region" description="Helical" evidence="2">
    <location>
        <begin position="587"/>
        <end position="613"/>
    </location>
</feature>
<organism evidence="3 4">
    <name type="scientific">Volvox africanus</name>
    <dbReference type="NCBI Taxonomy" id="51714"/>
    <lineage>
        <taxon>Eukaryota</taxon>
        <taxon>Viridiplantae</taxon>
        <taxon>Chlorophyta</taxon>
        <taxon>core chlorophytes</taxon>
        <taxon>Chlorophyceae</taxon>
        <taxon>CS clade</taxon>
        <taxon>Chlamydomonadales</taxon>
        <taxon>Volvocaceae</taxon>
        <taxon>Volvox</taxon>
    </lineage>
</organism>
<keyword evidence="4" id="KW-1185">Reference proteome</keyword>
<feature type="compositionally biased region" description="Polar residues" evidence="1">
    <location>
        <begin position="654"/>
        <end position="681"/>
    </location>
</feature>
<evidence type="ECO:0000256" key="2">
    <source>
        <dbReference type="SAM" id="Phobius"/>
    </source>
</evidence>
<keyword evidence="2" id="KW-0812">Transmembrane</keyword>
<feature type="compositionally biased region" description="Pro residues" evidence="1">
    <location>
        <begin position="58"/>
        <end position="78"/>
    </location>
</feature>
<feature type="region of interest" description="Disordered" evidence="1">
    <location>
        <begin position="57"/>
        <end position="78"/>
    </location>
</feature>
<accession>A0A8J4BNY1</accession>
<reference evidence="3" key="1">
    <citation type="journal article" date="2021" name="Proc. Natl. Acad. Sci. U.S.A.">
        <title>Three genomes in the algal genus Volvox reveal the fate of a haploid sex-determining region after a transition to homothallism.</title>
        <authorList>
            <person name="Yamamoto K."/>
            <person name="Hamaji T."/>
            <person name="Kawai-Toyooka H."/>
            <person name="Matsuzaki R."/>
            <person name="Takahashi F."/>
            <person name="Nishimura Y."/>
            <person name="Kawachi M."/>
            <person name="Noguchi H."/>
            <person name="Minakuchi Y."/>
            <person name="Umen J.G."/>
            <person name="Toyoda A."/>
            <person name="Nozaki H."/>
        </authorList>
    </citation>
    <scope>NUCLEOTIDE SEQUENCE</scope>
    <source>
        <strain evidence="3">NIES-3780</strain>
    </source>
</reference>
<proteinExistence type="predicted"/>
<gene>
    <name evidence="3" type="ORF">Vafri_18898</name>
</gene>
<feature type="region of interest" description="Disordered" evidence="1">
    <location>
        <begin position="650"/>
        <end position="752"/>
    </location>
</feature>
<name>A0A8J4BNY1_9CHLO</name>
<feature type="region of interest" description="Disordered" evidence="1">
    <location>
        <begin position="501"/>
        <end position="524"/>
    </location>
</feature>
<evidence type="ECO:0000313" key="3">
    <source>
        <dbReference type="EMBL" id="GIL65042.1"/>
    </source>
</evidence>
<feature type="region of interest" description="Disordered" evidence="1">
    <location>
        <begin position="302"/>
        <end position="323"/>
    </location>
</feature>
<comment type="caution">
    <text evidence="3">The sequence shown here is derived from an EMBL/GenBank/DDBJ whole genome shotgun (WGS) entry which is preliminary data.</text>
</comment>
<evidence type="ECO:0000313" key="4">
    <source>
        <dbReference type="Proteomes" id="UP000747399"/>
    </source>
</evidence>
<keyword evidence="2" id="KW-1133">Transmembrane helix</keyword>
<sequence length="752" mass="76709">MVQLARPCQSCTTDGTDLTFLNVPMLSLPFIIHIHICPPCSTDIYPPTRTHRHIHVSPLPPRTHPPFPPSPPFPRSPPRTPYLSSSFITASLAPSNPRSTHRLGDERNVFPSGRGCPEYSQVRGAFAALSQLAIATSSANSTALRTNRTRDAFLRAVAQGVEKGLSISVGSAAVDIAIASQLCSLLAAAVPPPSGQSSGGVAAVEAQDWLLQAVTVTERLATALGRLAVPAGSYISGGYDDVHVSAAVPAIAKLASSAAAVMLALRSGPGADDASSSDSLRAGGSTARSLAVRQADHATWRATSNVSTAEVPMPPPPSEQLRRPFRRALRESPSTLFGYAEAYVVLSGPAAAAAERYALGMSYMPSAAAILTAALGPTLTGSGISLRSGLATVIWTRTSNTAAAAAATFAPPHLDGKANYMQIHIPVQGFDSSRTTACMTYDAKTNTLTGPLGTLSYNGTTTTPSVAAVAGASAIFMSYDKDTDRVTCFASVTGSFVVAQGPKSPDSPVAPTASPVGAMAAPAPTKRGGLDTALSAPPQVLMAASSGTAAGAADGGGTTPADTNSTLPQVGATSLQPEGTAVIGTSYVVAATVGAVAGAFLIAAVALAAVLVVRHHRAMKTRAVSGSLPVHNLESGIMYTVPLYEADGSYPRVRSSSSVQQDGNDSDPRVNNASDSGNGSMRVNLENREKGGGESGDMSNRASAGRNGGNRSNGGSSDGRNSRNGSNSGSRANSASLCPPLPTEASLMSPSR</sequence>
<dbReference type="EMBL" id="BNCO01000072">
    <property type="protein sequence ID" value="GIL65042.1"/>
    <property type="molecule type" value="Genomic_DNA"/>
</dbReference>